<dbReference type="GO" id="GO:0005615">
    <property type="term" value="C:extracellular space"/>
    <property type="evidence" value="ECO:0007669"/>
    <property type="project" value="TreeGrafter"/>
</dbReference>
<dbReference type="PROSITE" id="PS51510">
    <property type="entry name" value="PHOSPHAGEN_KINASE_C"/>
    <property type="match status" value="1"/>
</dbReference>
<evidence type="ECO:0000256" key="5">
    <source>
        <dbReference type="PROSITE-ProRule" id="PRU00843"/>
    </source>
</evidence>
<dbReference type="GO" id="GO:0004111">
    <property type="term" value="F:creatine kinase activity"/>
    <property type="evidence" value="ECO:0007669"/>
    <property type="project" value="InterPro"/>
</dbReference>
<keyword evidence="8" id="KW-1185">Reference proteome</keyword>
<name>A0A1Y1RW83_9SPIO</name>
<dbReference type="Gene3D" id="3.30.590.10">
    <property type="entry name" value="Glutamine synthetase/guanido kinase, catalytic domain"/>
    <property type="match status" value="1"/>
</dbReference>
<dbReference type="CDD" id="cd07930">
    <property type="entry name" value="bacterial_phosphagen_kinase"/>
    <property type="match status" value="1"/>
</dbReference>
<dbReference type="GO" id="GO:0005524">
    <property type="term" value="F:ATP binding"/>
    <property type="evidence" value="ECO:0007669"/>
    <property type="project" value="UniProtKB-UniRule"/>
</dbReference>
<organism evidence="7 8">
    <name type="scientific">Marispirochaeta aestuarii</name>
    <dbReference type="NCBI Taxonomy" id="1963862"/>
    <lineage>
        <taxon>Bacteria</taxon>
        <taxon>Pseudomonadati</taxon>
        <taxon>Spirochaetota</taxon>
        <taxon>Spirochaetia</taxon>
        <taxon>Spirochaetales</taxon>
        <taxon>Spirochaetaceae</taxon>
        <taxon>Marispirochaeta</taxon>
    </lineage>
</organism>
<evidence type="ECO:0000256" key="3">
    <source>
        <dbReference type="ARBA" id="ARBA00022777"/>
    </source>
</evidence>
<dbReference type="InterPro" id="IPR014746">
    <property type="entry name" value="Gln_synth/guanido_kin_cat_dom"/>
</dbReference>
<feature type="binding site" evidence="5">
    <location>
        <begin position="181"/>
        <end position="185"/>
    </location>
    <ligand>
        <name>ATP</name>
        <dbReference type="ChEBI" id="CHEBI:30616"/>
    </ligand>
</feature>
<keyword evidence="4 5" id="KW-0067">ATP-binding</keyword>
<evidence type="ECO:0000313" key="7">
    <source>
        <dbReference type="EMBL" id="ORC34448.1"/>
    </source>
</evidence>
<dbReference type="SUPFAM" id="SSF55931">
    <property type="entry name" value="Glutamine synthetase/guanido kinase"/>
    <property type="match status" value="1"/>
</dbReference>
<dbReference type="Pfam" id="PF00217">
    <property type="entry name" value="ATP-gua_Ptrans"/>
    <property type="match status" value="1"/>
</dbReference>
<feature type="binding site" evidence="5">
    <location>
        <begin position="36"/>
        <end position="40"/>
    </location>
    <ligand>
        <name>ATP</name>
        <dbReference type="ChEBI" id="CHEBI:30616"/>
    </ligand>
</feature>
<keyword evidence="1 5" id="KW-0808">Transferase</keyword>
<dbReference type="GO" id="GO:0046314">
    <property type="term" value="P:phosphocreatine biosynthetic process"/>
    <property type="evidence" value="ECO:0007669"/>
    <property type="project" value="InterPro"/>
</dbReference>
<comment type="caution">
    <text evidence="5">Lacks conserved residue(s) required for the propagation of feature annotation.</text>
</comment>
<dbReference type="PANTHER" id="PTHR11547:SF38">
    <property type="entry name" value="ARGININE KINASE 1-RELATED"/>
    <property type="match status" value="1"/>
</dbReference>
<evidence type="ECO:0000256" key="4">
    <source>
        <dbReference type="ARBA" id="ARBA00022840"/>
    </source>
</evidence>
<keyword evidence="3 5" id="KW-0418">Kinase</keyword>
<dbReference type="PANTHER" id="PTHR11547">
    <property type="entry name" value="ARGININE OR CREATINE KINASE"/>
    <property type="match status" value="1"/>
</dbReference>
<dbReference type="Proteomes" id="UP000192343">
    <property type="component" value="Unassembled WGS sequence"/>
</dbReference>
<dbReference type="AlphaFoldDB" id="A0A1Y1RW83"/>
<evidence type="ECO:0000259" key="6">
    <source>
        <dbReference type="PROSITE" id="PS51510"/>
    </source>
</evidence>
<evidence type="ECO:0000313" key="8">
    <source>
        <dbReference type="Proteomes" id="UP000192343"/>
    </source>
</evidence>
<dbReference type="InterPro" id="IPR022414">
    <property type="entry name" value="ATP-guanido_PTrfase_cat"/>
</dbReference>
<dbReference type="STRING" id="1963862.B4O97_12460"/>
<proteinExistence type="inferred from homology"/>
<feature type="binding site" evidence="5">
    <location>
        <position position="130"/>
    </location>
    <ligand>
        <name>ATP</name>
        <dbReference type="ChEBI" id="CHEBI:30616"/>
    </ligand>
</feature>
<sequence length="364" mass="40466">MHRGCGRRGGVISFESTVDSPGWYSQSGPENDVVVSTRLRLSRNLSGYQFASNLDAREGEAVQTGIRNAFSGMGKEYHYCPMSDLAPVERRMLLERNLISQDFSLQTAKAAVLREDFRFCAMVNEIDHLRMGLIYAGSSFSELWKELNSIDSRLEDSLDYAVSLEWGYLTADVSNVGTGLKASAMVHLPALVETGMIDKALKAVVQLGYSVKGFFSDTENSLGYLYQIANPVSTGESEEDLLGKLDGVVNQLVHYERTAREEVLKKERLATEDKIFRALGTLLHCRIIESKEAIDALNLVRFGIECGMISLPIPAVTSLLFLSQKSHVQGLMEREKIQDTPVDAYRARMIRETLSSKMAGGWNV</sequence>
<evidence type="ECO:0000256" key="2">
    <source>
        <dbReference type="ARBA" id="ARBA00022741"/>
    </source>
</evidence>
<feature type="domain" description="Phosphagen kinase C-terminal" evidence="6">
    <location>
        <begin position="33"/>
        <end position="259"/>
    </location>
</feature>
<comment type="similarity">
    <text evidence="5">Belongs to the ATP:guanido phosphotransferase family.</text>
</comment>
<protein>
    <recommendedName>
        <fullName evidence="6">Phosphagen kinase C-terminal domain-containing protein</fullName>
    </recommendedName>
</protein>
<feature type="binding site" evidence="5">
    <location>
        <begin position="212"/>
        <end position="217"/>
    </location>
    <ligand>
        <name>ATP</name>
        <dbReference type="ChEBI" id="CHEBI:30616"/>
    </ligand>
</feature>
<dbReference type="EMBL" id="MWQY01000013">
    <property type="protein sequence ID" value="ORC34448.1"/>
    <property type="molecule type" value="Genomic_DNA"/>
</dbReference>
<dbReference type="InterPro" id="IPR023660">
    <property type="entry name" value="Arg_Kinase"/>
</dbReference>
<gene>
    <name evidence="7" type="ORF">B4O97_12460</name>
</gene>
<reference evidence="7 8" key="1">
    <citation type="submission" date="2017-03" db="EMBL/GenBank/DDBJ databases">
        <title>Draft Genome sequence of Marispirochaeta sp. strain JC444.</title>
        <authorList>
            <person name="Shivani Y."/>
            <person name="Subhash Y."/>
            <person name="Sasikala C."/>
            <person name="Ramana C."/>
        </authorList>
    </citation>
    <scope>NUCLEOTIDE SEQUENCE [LARGE SCALE GENOMIC DNA]</scope>
    <source>
        <strain evidence="7 8">JC444</strain>
    </source>
</reference>
<keyword evidence="2 5" id="KW-0547">Nucleotide-binding</keyword>
<comment type="caution">
    <text evidence="7">The sequence shown here is derived from an EMBL/GenBank/DDBJ whole genome shotgun (WGS) entry which is preliminary data.</text>
</comment>
<accession>A0A1Y1RW83</accession>
<evidence type="ECO:0000256" key="1">
    <source>
        <dbReference type="ARBA" id="ARBA00022679"/>
    </source>
</evidence>
<dbReference type="InterPro" id="IPR000749">
    <property type="entry name" value="ATP-guanido_PTrfase"/>
</dbReference>